<evidence type="ECO:0000256" key="6">
    <source>
        <dbReference type="ARBA" id="ARBA00022989"/>
    </source>
</evidence>
<accession>A0A3D0KHH6</accession>
<feature type="transmembrane region" description="Helical" evidence="8">
    <location>
        <begin position="244"/>
        <end position="265"/>
    </location>
</feature>
<feature type="transmembrane region" description="Helical" evidence="8">
    <location>
        <begin position="312"/>
        <end position="333"/>
    </location>
</feature>
<keyword evidence="5 8" id="KW-0812">Transmembrane</keyword>
<dbReference type="InterPro" id="IPR036259">
    <property type="entry name" value="MFS_trans_sf"/>
</dbReference>
<feature type="transmembrane region" description="Helical" evidence="8">
    <location>
        <begin position="286"/>
        <end position="306"/>
    </location>
</feature>
<evidence type="ECO:0000256" key="2">
    <source>
        <dbReference type="ARBA" id="ARBA00006236"/>
    </source>
</evidence>
<keyword evidence="4" id="KW-1003">Cell membrane</keyword>
<evidence type="ECO:0000313" key="10">
    <source>
        <dbReference type="EMBL" id="HCA02926.1"/>
    </source>
</evidence>
<organism evidence="10">
    <name type="scientific">Halomonas campaniensis</name>
    <dbReference type="NCBI Taxonomy" id="213554"/>
    <lineage>
        <taxon>Bacteria</taxon>
        <taxon>Pseudomonadati</taxon>
        <taxon>Pseudomonadota</taxon>
        <taxon>Gammaproteobacteria</taxon>
        <taxon>Oceanospirillales</taxon>
        <taxon>Halomonadaceae</taxon>
        <taxon>Halomonas</taxon>
    </lineage>
</organism>
<dbReference type="InterPro" id="IPR011701">
    <property type="entry name" value="MFS"/>
</dbReference>
<comment type="similarity">
    <text evidence="2 8">Belongs to the major facilitator superfamily. Bcr/CmlA family.</text>
</comment>
<proteinExistence type="inferred from homology"/>
<feature type="transmembrane region" description="Helical" evidence="8">
    <location>
        <begin position="12"/>
        <end position="28"/>
    </location>
</feature>
<sequence>MKEYSVKADMIKMALVLGLLSWIGPFAIDMYLPAMPTISKDLGASVSAAQWTLMSFFIAFGICQLFYGPASDVFGRKPPLYFGLGIFGVASIGCAFAPTIEWLIALRFLQGMGAAAVMSIPRAVIRDRYTGTEATRMMSTIMLVIAVSPMLAPLMGTSIIVPFGWRAVFVAVAIATVLGLFLTSFALKETLAPADRAPFRFNAMMKAFGVLFRDSGYMGLTLIGGMGMASFFAFLATASFLYTGYYGLTAFQFSLAFALNALGFFTTSQIASNLGVHFGSITVVKWAVAGYAVSACLMFTLVALGYTSFPLLVGMLITTFAFLGLVIPTSMVLSLEEHGPIAGTAAALGGTLQMMLGAIAIAVVSVVFDGTPLMLTAAIALCSLVAAGLSLLTLRGTPQEAVV</sequence>
<feature type="transmembrane region" description="Helical" evidence="8">
    <location>
        <begin position="374"/>
        <end position="394"/>
    </location>
</feature>
<name>A0A3D0KHH6_9GAMM</name>
<dbReference type="GO" id="GO:0042910">
    <property type="term" value="F:xenobiotic transmembrane transporter activity"/>
    <property type="evidence" value="ECO:0007669"/>
    <property type="project" value="InterPro"/>
</dbReference>
<comment type="caution">
    <text evidence="10">The sequence shown here is derived from an EMBL/GenBank/DDBJ whole genome shotgun (WGS) entry which is preliminary data.</text>
</comment>
<dbReference type="InterPro" id="IPR004812">
    <property type="entry name" value="Efflux_drug-R_Bcr/CmlA"/>
</dbReference>
<dbReference type="Pfam" id="PF07690">
    <property type="entry name" value="MFS_1"/>
    <property type="match status" value="1"/>
</dbReference>
<evidence type="ECO:0000256" key="8">
    <source>
        <dbReference type="RuleBase" id="RU365088"/>
    </source>
</evidence>
<dbReference type="GO" id="GO:0015385">
    <property type="term" value="F:sodium:proton antiporter activity"/>
    <property type="evidence" value="ECO:0007669"/>
    <property type="project" value="TreeGrafter"/>
</dbReference>
<feature type="transmembrane region" description="Helical" evidence="8">
    <location>
        <begin position="137"/>
        <end position="161"/>
    </location>
</feature>
<evidence type="ECO:0000256" key="3">
    <source>
        <dbReference type="ARBA" id="ARBA00022448"/>
    </source>
</evidence>
<feature type="domain" description="Major facilitator superfamily (MFS) profile" evidence="9">
    <location>
        <begin position="10"/>
        <end position="395"/>
    </location>
</feature>
<reference evidence="10" key="1">
    <citation type="journal article" date="2018" name="Nat. Biotechnol.">
        <title>A standardized bacterial taxonomy based on genome phylogeny substantially revises the tree of life.</title>
        <authorList>
            <person name="Parks D.H."/>
            <person name="Chuvochina M."/>
            <person name="Waite D.W."/>
            <person name="Rinke C."/>
            <person name="Skarshewski A."/>
            <person name="Chaumeil P.A."/>
            <person name="Hugenholtz P."/>
        </authorList>
    </citation>
    <scope>NUCLEOTIDE SEQUENCE [LARGE SCALE GENOMIC DNA]</scope>
    <source>
        <strain evidence="10">UBA11284</strain>
    </source>
</reference>
<keyword evidence="8" id="KW-0997">Cell inner membrane</keyword>
<feature type="transmembrane region" description="Helical" evidence="8">
    <location>
        <begin position="215"/>
        <end position="238"/>
    </location>
</feature>
<feature type="transmembrane region" description="Helical" evidence="8">
    <location>
        <begin position="167"/>
        <end position="187"/>
    </location>
</feature>
<evidence type="ECO:0000256" key="4">
    <source>
        <dbReference type="ARBA" id="ARBA00022475"/>
    </source>
</evidence>
<dbReference type="GO" id="GO:0005886">
    <property type="term" value="C:plasma membrane"/>
    <property type="evidence" value="ECO:0007669"/>
    <property type="project" value="UniProtKB-SubCell"/>
</dbReference>
<feature type="transmembrane region" description="Helical" evidence="8">
    <location>
        <begin position="345"/>
        <end position="368"/>
    </location>
</feature>
<dbReference type="GO" id="GO:1990961">
    <property type="term" value="P:xenobiotic detoxification by transmembrane export across the plasma membrane"/>
    <property type="evidence" value="ECO:0007669"/>
    <property type="project" value="InterPro"/>
</dbReference>
<evidence type="ECO:0000256" key="5">
    <source>
        <dbReference type="ARBA" id="ARBA00022692"/>
    </source>
</evidence>
<dbReference type="Gene3D" id="1.20.1720.10">
    <property type="entry name" value="Multidrug resistance protein D"/>
    <property type="match status" value="1"/>
</dbReference>
<comment type="subcellular location">
    <subcellularLocation>
        <location evidence="8">Cell inner membrane</location>
        <topology evidence="8">Multi-pass membrane protein</topology>
    </subcellularLocation>
    <subcellularLocation>
        <location evidence="1">Cell membrane</location>
        <topology evidence="1">Multi-pass membrane protein</topology>
    </subcellularLocation>
</comment>
<keyword evidence="6 8" id="KW-1133">Transmembrane helix</keyword>
<evidence type="ECO:0000259" key="9">
    <source>
        <dbReference type="PROSITE" id="PS50850"/>
    </source>
</evidence>
<dbReference type="InterPro" id="IPR020846">
    <property type="entry name" value="MFS_dom"/>
</dbReference>
<dbReference type="EMBL" id="DOTR01000067">
    <property type="protein sequence ID" value="HCA02926.1"/>
    <property type="molecule type" value="Genomic_DNA"/>
</dbReference>
<keyword evidence="3 8" id="KW-0813">Transport</keyword>
<dbReference type="PANTHER" id="PTHR23502:SF132">
    <property type="entry name" value="POLYAMINE TRANSPORTER 2-RELATED"/>
    <property type="match status" value="1"/>
</dbReference>
<feature type="transmembrane region" description="Helical" evidence="8">
    <location>
        <begin position="104"/>
        <end position="125"/>
    </location>
</feature>
<dbReference type="AlphaFoldDB" id="A0A3D0KHH6"/>
<evidence type="ECO:0000256" key="1">
    <source>
        <dbReference type="ARBA" id="ARBA00004651"/>
    </source>
</evidence>
<dbReference type="NCBIfam" id="TIGR00710">
    <property type="entry name" value="efflux_Bcr_CflA"/>
    <property type="match status" value="1"/>
</dbReference>
<keyword evidence="7 8" id="KW-0472">Membrane</keyword>
<dbReference type="PANTHER" id="PTHR23502">
    <property type="entry name" value="MAJOR FACILITATOR SUPERFAMILY"/>
    <property type="match status" value="1"/>
</dbReference>
<feature type="transmembrane region" description="Helical" evidence="8">
    <location>
        <begin position="48"/>
        <end position="67"/>
    </location>
</feature>
<feature type="transmembrane region" description="Helical" evidence="8">
    <location>
        <begin position="79"/>
        <end position="98"/>
    </location>
</feature>
<evidence type="ECO:0000256" key="7">
    <source>
        <dbReference type="ARBA" id="ARBA00023136"/>
    </source>
</evidence>
<dbReference type="CDD" id="cd17320">
    <property type="entry name" value="MFS_MdfA_MDR_like"/>
    <property type="match status" value="1"/>
</dbReference>
<protein>
    <recommendedName>
        <fullName evidence="8">Bcr/CflA family efflux transporter</fullName>
    </recommendedName>
</protein>
<dbReference type="SUPFAM" id="SSF103473">
    <property type="entry name" value="MFS general substrate transporter"/>
    <property type="match status" value="1"/>
</dbReference>
<gene>
    <name evidence="10" type="ORF">DEO68_12290</name>
</gene>
<dbReference type="PROSITE" id="PS50850">
    <property type="entry name" value="MFS"/>
    <property type="match status" value="1"/>
</dbReference>